<dbReference type="SMART" id="SM00397">
    <property type="entry name" value="t_SNARE"/>
    <property type="match status" value="1"/>
</dbReference>
<keyword evidence="7" id="KW-0812">Transmembrane</keyword>
<dbReference type="Gene3D" id="1.20.58.70">
    <property type="match status" value="1"/>
</dbReference>
<evidence type="ECO:0000256" key="7">
    <source>
        <dbReference type="SAM" id="Phobius"/>
    </source>
</evidence>
<reference evidence="10" key="1">
    <citation type="submission" date="2024-02" db="UniProtKB">
        <authorList>
            <consortium name="WormBaseParasite"/>
        </authorList>
    </citation>
    <scope>IDENTIFICATION</scope>
</reference>
<dbReference type="InterPro" id="IPR010989">
    <property type="entry name" value="SNARE"/>
</dbReference>
<protein>
    <submittedName>
        <fullName evidence="10">t-SNARE coiled-coil homology domain-containing protein</fullName>
    </submittedName>
</protein>
<keyword evidence="9" id="KW-1185">Reference proteome</keyword>
<evidence type="ECO:0000313" key="10">
    <source>
        <dbReference type="WBParaSite" id="MBELARI_LOCUS7110"/>
    </source>
</evidence>
<dbReference type="PROSITE" id="PS50192">
    <property type="entry name" value="T_SNARE"/>
    <property type="match status" value="1"/>
</dbReference>
<dbReference type="InterPro" id="IPR045242">
    <property type="entry name" value="Syntaxin"/>
</dbReference>
<dbReference type="SUPFAM" id="SSF47661">
    <property type="entry name" value="t-snare proteins"/>
    <property type="match status" value="1"/>
</dbReference>
<keyword evidence="7" id="KW-0472">Membrane</keyword>
<dbReference type="SMART" id="SM00503">
    <property type="entry name" value="SynN"/>
    <property type="match status" value="1"/>
</dbReference>
<dbReference type="GO" id="GO:0005886">
    <property type="term" value="C:plasma membrane"/>
    <property type="evidence" value="ECO:0007669"/>
    <property type="project" value="TreeGrafter"/>
</dbReference>
<dbReference type="GO" id="GO:0005484">
    <property type="term" value="F:SNAP receptor activity"/>
    <property type="evidence" value="ECO:0007669"/>
    <property type="project" value="InterPro"/>
</dbReference>
<keyword evidence="4" id="KW-0532">Neurotransmitter transport</keyword>
<dbReference type="InterPro" id="IPR006011">
    <property type="entry name" value="Syntaxin_N"/>
</dbReference>
<dbReference type="Gene3D" id="1.20.5.110">
    <property type="match status" value="1"/>
</dbReference>
<evidence type="ECO:0000256" key="4">
    <source>
        <dbReference type="ARBA" id="ARBA00022775"/>
    </source>
</evidence>
<comment type="subcellular location">
    <subcellularLocation>
        <location evidence="1">Membrane</location>
        <topology evidence="1">Single-pass type IV membrane protein</topology>
    </subcellularLocation>
</comment>
<feature type="coiled-coil region" evidence="6">
    <location>
        <begin position="81"/>
        <end position="108"/>
    </location>
</feature>
<evidence type="ECO:0000313" key="9">
    <source>
        <dbReference type="Proteomes" id="UP000887575"/>
    </source>
</evidence>
<dbReference type="GO" id="GO:0012505">
    <property type="term" value="C:endomembrane system"/>
    <property type="evidence" value="ECO:0007669"/>
    <property type="project" value="TreeGrafter"/>
</dbReference>
<accession>A0AAF3FM01</accession>
<dbReference type="GO" id="GO:0006887">
    <property type="term" value="P:exocytosis"/>
    <property type="evidence" value="ECO:0007669"/>
    <property type="project" value="TreeGrafter"/>
</dbReference>
<dbReference type="PANTHER" id="PTHR19957:SF113">
    <property type="entry name" value="SYNTAXIN-2-RELATED"/>
    <property type="match status" value="1"/>
</dbReference>
<dbReference type="Pfam" id="PF05739">
    <property type="entry name" value="SNARE"/>
    <property type="match status" value="1"/>
</dbReference>
<dbReference type="GO" id="GO:0006836">
    <property type="term" value="P:neurotransmitter transport"/>
    <property type="evidence" value="ECO:0007669"/>
    <property type="project" value="UniProtKB-KW"/>
</dbReference>
<evidence type="ECO:0000256" key="5">
    <source>
        <dbReference type="RuleBase" id="RU003858"/>
    </source>
</evidence>
<dbReference type="GO" id="GO:0000149">
    <property type="term" value="F:SNARE binding"/>
    <property type="evidence" value="ECO:0007669"/>
    <property type="project" value="TreeGrafter"/>
</dbReference>
<dbReference type="GO" id="GO:0006886">
    <property type="term" value="P:intracellular protein transport"/>
    <property type="evidence" value="ECO:0007669"/>
    <property type="project" value="InterPro"/>
</dbReference>
<dbReference type="WBParaSite" id="MBELARI_LOCUS7110">
    <property type="protein sequence ID" value="MBELARI_LOCUS7110"/>
    <property type="gene ID" value="MBELARI_LOCUS7110"/>
</dbReference>
<evidence type="ECO:0000256" key="2">
    <source>
        <dbReference type="ARBA" id="ARBA00009063"/>
    </source>
</evidence>
<name>A0AAF3FM01_9BILA</name>
<evidence type="ECO:0000256" key="3">
    <source>
        <dbReference type="ARBA" id="ARBA00022448"/>
    </source>
</evidence>
<evidence type="ECO:0000256" key="1">
    <source>
        <dbReference type="ARBA" id="ARBA00004211"/>
    </source>
</evidence>
<keyword evidence="7" id="KW-1133">Transmembrane helix</keyword>
<dbReference type="AlphaFoldDB" id="A0AAF3FM01"/>
<dbReference type="Pfam" id="PF00804">
    <property type="entry name" value="Syntaxin"/>
    <property type="match status" value="1"/>
</dbReference>
<proteinExistence type="inferred from homology"/>
<dbReference type="PROSITE" id="PS00914">
    <property type="entry name" value="SYNTAXIN"/>
    <property type="match status" value="1"/>
</dbReference>
<dbReference type="Proteomes" id="UP000887575">
    <property type="component" value="Unassembled WGS sequence"/>
</dbReference>
<dbReference type="InterPro" id="IPR006012">
    <property type="entry name" value="Syntaxin/epimorphin_CS"/>
</dbReference>
<dbReference type="GO" id="GO:0006906">
    <property type="term" value="P:vesicle fusion"/>
    <property type="evidence" value="ECO:0007669"/>
    <property type="project" value="TreeGrafter"/>
</dbReference>
<keyword evidence="6" id="KW-0175">Coiled coil</keyword>
<comment type="similarity">
    <text evidence="2 5">Belongs to the syntaxin family.</text>
</comment>
<dbReference type="GO" id="GO:0048278">
    <property type="term" value="P:vesicle docking"/>
    <property type="evidence" value="ECO:0007669"/>
    <property type="project" value="TreeGrafter"/>
</dbReference>
<dbReference type="InterPro" id="IPR000727">
    <property type="entry name" value="T_SNARE_dom"/>
</dbReference>
<sequence>MVRDRLAELQMKGKVTDRFEEVELGPTSSPSPNQFMDRVGHIRAMLNDLQDDIFELKRKQDHVLSLAVVNVEHKIELEDQIRRIRERVRNLQPQVQALEEELKQFEKVSKSGAEVRMRRNQCDMVRKKMQDVIRLFNDQQLNYKDRVSRRVKRSLELAGENLPDEEVDAMLNSQQQIFFREVNPLTIAGRMALEDAKQRHGEILELEESLRTLQEMFEDMYMLVHAQGEMVERIDKNIENARYEVQQAAVNTKTAVEYKKSALRKKWLCITALILLIIILIAVAIILAVVLTGKGGSSNSG</sequence>
<dbReference type="GO" id="GO:0031201">
    <property type="term" value="C:SNARE complex"/>
    <property type="evidence" value="ECO:0007669"/>
    <property type="project" value="TreeGrafter"/>
</dbReference>
<feature type="transmembrane region" description="Helical" evidence="7">
    <location>
        <begin position="267"/>
        <end position="291"/>
    </location>
</feature>
<keyword evidence="3" id="KW-0813">Transport</keyword>
<evidence type="ECO:0000256" key="6">
    <source>
        <dbReference type="SAM" id="Coils"/>
    </source>
</evidence>
<feature type="domain" description="T-SNARE coiled-coil homology" evidence="8">
    <location>
        <begin position="193"/>
        <end position="255"/>
    </location>
</feature>
<organism evidence="9 10">
    <name type="scientific">Mesorhabditis belari</name>
    <dbReference type="NCBI Taxonomy" id="2138241"/>
    <lineage>
        <taxon>Eukaryota</taxon>
        <taxon>Metazoa</taxon>
        <taxon>Ecdysozoa</taxon>
        <taxon>Nematoda</taxon>
        <taxon>Chromadorea</taxon>
        <taxon>Rhabditida</taxon>
        <taxon>Rhabditina</taxon>
        <taxon>Rhabditomorpha</taxon>
        <taxon>Rhabditoidea</taxon>
        <taxon>Rhabditidae</taxon>
        <taxon>Mesorhabditinae</taxon>
        <taxon>Mesorhabditis</taxon>
    </lineage>
</organism>
<evidence type="ECO:0000259" key="8">
    <source>
        <dbReference type="PROSITE" id="PS50192"/>
    </source>
</evidence>
<dbReference type="PANTHER" id="PTHR19957">
    <property type="entry name" value="SYNTAXIN"/>
    <property type="match status" value="1"/>
</dbReference>